<dbReference type="OMA" id="NSITHQW"/>
<name>A0A0E0J0R3_ORYNI</name>
<dbReference type="HOGENOM" id="CLU_1196514_0_0_1"/>
<feature type="region of interest" description="Disordered" evidence="1">
    <location>
        <begin position="46"/>
        <end position="232"/>
    </location>
</feature>
<proteinExistence type="predicted"/>
<dbReference type="AlphaFoldDB" id="A0A0E0J0R3"/>
<keyword evidence="3" id="KW-1185">Reference proteome</keyword>
<feature type="compositionally biased region" description="Polar residues" evidence="1">
    <location>
        <begin position="46"/>
        <end position="57"/>
    </location>
</feature>
<organism evidence="2">
    <name type="scientific">Oryza nivara</name>
    <name type="common">Indian wild rice</name>
    <name type="synonym">Oryza sativa f. spontanea</name>
    <dbReference type="NCBI Taxonomy" id="4536"/>
    <lineage>
        <taxon>Eukaryota</taxon>
        <taxon>Viridiplantae</taxon>
        <taxon>Streptophyta</taxon>
        <taxon>Embryophyta</taxon>
        <taxon>Tracheophyta</taxon>
        <taxon>Spermatophyta</taxon>
        <taxon>Magnoliopsida</taxon>
        <taxon>Liliopsida</taxon>
        <taxon>Poales</taxon>
        <taxon>Poaceae</taxon>
        <taxon>BOP clade</taxon>
        <taxon>Oryzoideae</taxon>
        <taxon>Oryzeae</taxon>
        <taxon>Oryzinae</taxon>
        <taxon>Oryza</taxon>
    </lineage>
</organism>
<feature type="compositionally biased region" description="Acidic residues" evidence="1">
    <location>
        <begin position="79"/>
        <end position="89"/>
    </location>
</feature>
<protein>
    <submittedName>
        <fullName evidence="2">Uncharacterized protein</fullName>
    </submittedName>
</protein>
<feature type="compositionally biased region" description="Low complexity" evidence="1">
    <location>
        <begin position="197"/>
        <end position="215"/>
    </location>
</feature>
<dbReference type="EnsemblPlants" id="ONIVA11G09610.1">
    <property type="protein sequence ID" value="ONIVA11G09610.1"/>
    <property type="gene ID" value="ONIVA11G09610"/>
</dbReference>
<reference evidence="2" key="1">
    <citation type="submission" date="2015-04" db="UniProtKB">
        <authorList>
            <consortium name="EnsemblPlants"/>
        </authorList>
    </citation>
    <scope>IDENTIFICATION</scope>
    <source>
        <strain evidence="2">SL10</strain>
    </source>
</reference>
<evidence type="ECO:0000313" key="3">
    <source>
        <dbReference type="Proteomes" id="UP000006591"/>
    </source>
</evidence>
<dbReference type="Gramene" id="ONIVA11G09610.1">
    <property type="protein sequence ID" value="ONIVA11G09610.1"/>
    <property type="gene ID" value="ONIVA11G09610"/>
</dbReference>
<feature type="compositionally biased region" description="Pro residues" evidence="1">
    <location>
        <begin position="223"/>
        <end position="232"/>
    </location>
</feature>
<dbReference type="Proteomes" id="UP000006591">
    <property type="component" value="Chromosome 11"/>
</dbReference>
<accession>A0A0E0J0R3</accession>
<feature type="compositionally biased region" description="Polar residues" evidence="1">
    <location>
        <begin position="120"/>
        <end position="132"/>
    </location>
</feature>
<sequence length="232" mass="24372">MRMTRSTAASTVSHLSSLCLRLHCQPSQLTLSPPLACRARSASASTVGHSSYQSSGATVVGGGNNKRELGDGNSAGEIGDGDGDGEMEIGGEGGELAKDTGGSSEQERRGESDQEHCATVASSIFPLNSITHQWRRQRGAEDGNSRGQSQRTEAEGGEDGSGQGRRPHRRCAPPPPPPSVTRACRPRPPELTPPLSPASRARSTSTSTASHLSSLRLHRYPPERVPPPLPAI</sequence>
<evidence type="ECO:0000256" key="1">
    <source>
        <dbReference type="SAM" id="MobiDB-lite"/>
    </source>
</evidence>
<reference evidence="2" key="2">
    <citation type="submission" date="2018-04" db="EMBL/GenBank/DDBJ databases">
        <title>OnivRS2 (Oryza nivara Reference Sequence Version 2).</title>
        <authorList>
            <person name="Zhang J."/>
            <person name="Kudrna D."/>
            <person name="Lee S."/>
            <person name="Talag J."/>
            <person name="Rajasekar S."/>
            <person name="Welchert J."/>
            <person name="Hsing Y.-I."/>
            <person name="Wing R.A."/>
        </authorList>
    </citation>
    <scope>NUCLEOTIDE SEQUENCE [LARGE SCALE GENOMIC DNA]</scope>
    <source>
        <strain evidence="2">SL10</strain>
    </source>
</reference>
<feature type="compositionally biased region" description="Basic and acidic residues" evidence="1">
    <location>
        <begin position="105"/>
        <end position="116"/>
    </location>
</feature>
<evidence type="ECO:0000313" key="2">
    <source>
        <dbReference type="EnsemblPlants" id="ONIVA11G09610.1"/>
    </source>
</evidence>